<comment type="similarity">
    <text evidence="5">Belongs to the binding-protein-dependent transport system permease family.</text>
</comment>
<name>A0A0K0Y8F2_9RHOB</name>
<feature type="transmembrane region" description="Helical" evidence="5">
    <location>
        <begin position="390"/>
        <end position="410"/>
    </location>
</feature>
<keyword evidence="3 5" id="KW-1133">Transmembrane helix</keyword>
<dbReference type="GO" id="GO:0005886">
    <property type="term" value="C:plasma membrane"/>
    <property type="evidence" value="ECO:0007669"/>
    <property type="project" value="UniProtKB-SubCell"/>
</dbReference>
<feature type="transmembrane region" description="Helical" evidence="5">
    <location>
        <begin position="416"/>
        <end position="434"/>
    </location>
</feature>
<evidence type="ECO:0000256" key="4">
    <source>
        <dbReference type="ARBA" id="ARBA00023136"/>
    </source>
</evidence>
<evidence type="ECO:0000313" key="7">
    <source>
        <dbReference type="Proteomes" id="UP000067444"/>
    </source>
</evidence>
<dbReference type="OrthoDB" id="7056428at2"/>
<dbReference type="Proteomes" id="UP000067444">
    <property type="component" value="Chromosome"/>
</dbReference>
<protein>
    <submittedName>
        <fullName evidence="6">Sulfate transport system permease protein CysW</fullName>
    </submittedName>
</protein>
<keyword evidence="5" id="KW-0813">Transport</keyword>
<dbReference type="KEGG" id="otm:OSB_26250"/>
<dbReference type="InterPro" id="IPR000515">
    <property type="entry name" value="MetI-like"/>
</dbReference>
<feature type="transmembrane region" description="Helical" evidence="5">
    <location>
        <begin position="193"/>
        <end position="215"/>
    </location>
</feature>
<dbReference type="PANTHER" id="PTHR43496">
    <property type="entry name" value="PROTEIN LPLB"/>
    <property type="match status" value="1"/>
</dbReference>
<evidence type="ECO:0000256" key="5">
    <source>
        <dbReference type="RuleBase" id="RU363032"/>
    </source>
</evidence>
<sequence length="552" mass="59499">MKKSKQKQGGTREEKSTYAVFGLAWVWLLVLIAYPLVQVLIAAFFVNGSFSLSEFVSLFETAYYRRVIANSFRLAAIVATFGTVIALIFALAVTKVNIPGKKFFHIVALVPTISPPFAFGLAVIMLFGRQGLITHEILGLNTGAIYGLKGMAVAQIFGFFPFAYLLLRGVLLGLNPALEEAASTLGANRFKTLFSVTLPLMVTGIASAFLLLFIYSMADLGNALLIGGNYTVVSSQIYLAIVGQFDFARGAALSVTVLFPAVVLFIWQKRLEQRTTYAMVSGRPSGSSTSIGERGIVWSAWAFCAFIALIIAAVYLTILAGASTRLWGVNYTPTLDHFRAVFGAGNLGLRALQDTFFLASIAAVFGGVLSLAIGYMVQRVPVKGRGMIDFLSMIPMAVPGVVIGIAFAIAFNKPPLIISGTALIIILLFIVRTMPFGLRMSVAAIGQIDVAIDEASLTLGANRFQTFARITAPLIRTSFVASIIYMFTRNITSLSAVIFVVSANWTLVTAAMLSEIETGRISVASAFAVVLVVIVVAINIILFRFIERQKTS</sequence>
<dbReference type="STRING" id="1458307.OSB_26250"/>
<organism evidence="6 7">
    <name type="scientific">Octadecabacter temperatus</name>
    <dbReference type="NCBI Taxonomy" id="1458307"/>
    <lineage>
        <taxon>Bacteria</taxon>
        <taxon>Pseudomonadati</taxon>
        <taxon>Pseudomonadota</taxon>
        <taxon>Alphaproteobacteria</taxon>
        <taxon>Rhodobacterales</taxon>
        <taxon>Roseobacteraceae</taxon>
        <taxon>Octadecabacter</taxon>
    </lineage>
</organism>
<dbReference type="EMBL" id="CP012160">
    <property type="protein sequence ID" value="AKS47152.1"/>
    <property type="molecule type" value="Genomic_DNA"/>
</dbReference>
<dbReference type="SUPFAM" id="SSF161098">
    <property type="entry name" value="MetI-like"/>
    <property type="match status" value="2"/>
</dbReference>
<feature type="transmembrane region" description="Helical" evidence="5">
    <location>
        <begin position="247"/>
        <end position="267"/>
    </location>
</feature>
<feature type="transmembrane region" description="Helical" evidence="5">
    <location>
        <begin position="16"/>
        <end position="34"/>
    </location>
</feature>
<comment type="subcellular location">
    <subcellularLocation>
        <location evidence="1 5">Cell membrane</location>
        <topology evidence="1 5">Multi-pass membrane protein</topology>
    </subcellularLocation>
</comment>
<dbReference type="Gene3D" id="1.10.3720.10">
    <property type="entry name" value="MetI-like"/>
    <property type="match status" value="2"/>
</dbReference>
<evidence type="ECO:0000256" key="1">
    <source>
        <dbReference type="ARBA" id="ARBA00004651"/>
    </source>
</evidence>
<dbReference type="RefSeq" id="WP_049835380.1">
    <property type="nucleotide sequence ID" value="NZ_CP012160.1"/>
</dbReference>
<keyword evidence="2 5" id="KW-0812">Transmembrane</keyword>
<dbReference type="GO" id="GO:0055085">
    <property type="term" value="P:transmembrane transport"/>
    <property type="evidence" value="ECO:0007669"/>
    <property type="project" value="InterPro"/>
</dbReference>
<dbReference type="PATRIC" id="fig|1458307.3.peg.2656"/>
<dbReference type="InterPro" id="IPR035906">
    <property type="entry name" value="MetI-like_sf"/>
</dbReference>
<evidence type="ECO:0000256" key="3">
    <source>
        <dbReference type="ARBA" id="ARBA00022989"/>
    </source>
</evidence>
<keyword evidence="7" id="KW-1185">Reference proteome</keyword>
<accession>A0A0K0Y8F2</accession>
<dbReference type="AlphaFoldDB" id="A0A0K0Y8F2"/>
<feature type="transmembrane region" description="Helical" evidence="5">
    <location>
        <begin position="296"/>
        <end position="318"/>
    </location>
</feature>
<keyword evidence="4 5" id="KW-0472">Membrane</keyword>
<dbReference type="CDD" id="cd06261">
    <property type="entry name" value="TM_PBP2"/>
    <property type="match status" value="2"/>
</dbReference>
<feature type="transmembrane region" description="Helical" evidence="5">
    <location>
        <begin position="71"/>
        <end position="91"/>
    </location>
</feature>
<feature type="transmembrane region" description="Helical" evidence="5">
    <location>
        <begin position="103"/>
        <end position="127"/>
    </location>
</feature>
<dbReference type="PANTHER" id="PTHR43496:SF1">
    <property type="entry name" value="POLYGALACTURONAN_RHAMNOGALACTURONAN TRANSPORT SYSTEM PERMEASE PROTEIN YTEP"/>
    <property type="match status" value="1"/>
</dbReference>
<gene>
    <name evidence="6" type="primary">cysW_2</name>
    <name evidence="6" type="ORF">OSB_26250</name>
</gene>
<dbReference type="PROSITE" id="PS50928">
    <property type="entry name" value="ABC_TM1"/>
    <property type="match status" value="2"/>
</dbReference>
<feature type="transmembrane region" description="Helical" evidence="5">
    <location>
        <begin position="525"/>
        <end position="546"/>
    </location>
</feature>
<evidence type="ECO:0000313" key="6">
    <source>
        <dbReference type="EMBL" id="AKS47152.1"/>
    </source>
</evidence>
<dbReference type="Pfam" id="PF00528">
    <property type="entry name" value="BPD_transp_1"/>
    <property type="match status" value="2"/>
</dbReference>
<feature type="transmembrane region" description="Helical" evidence="5">
    <location>
        <begin position="148"/>
        <end position="167"/>
    </location>
</feature>
<evidence type="ECO:0000256" key="2">
    <source>
        <dbReference type="ARBA" id="ARBA00022692"/>
    </source>
</evidence>
<feature type="transmembrane region" description="Helical" evidence="5">
    <location>
        <begin position="491"/>
        <end position="513"/>
    </location>
</feature>
<feature type="transmembrane region" description="Helical" evidence="5">
    <location>
        <begin position="356"/>
        <end position="378"/>
    </location>
</feature>
<reference evidence="6 7" key="1">
    <citation type="journal article" date="2015" name="Genome Announc.">
        <title>Closed Genome Sequence of Octadecabacter temperatus SB1, the First Mesophilic Species of the Genus Octadecabacter.</title>
        <authorList>
            <person name="Voget S."/>
            <person name="Billerbeck S."/>
            <person name="Simon M."/>
            <person name="Daniel R."/>
        </authorList>
    </citation>
    <scope>NUCLEOTIDE SEQUENCE [LARGE SCALE GENOMIC DNA]</scope>
    <source>
        <strain evidence="6 7">SB1</strain>
    </source>
</reference>
<proteinExistence type="inferred from homology"/>